<comment type="caution">
    <text evidence="2">The sequence shown here is derived from an EMBL/GenBank/DDBJ whole genome shotgun (WGS) entry which is preliminary data.</text>
</comment>
<keyword evidence="1" id="KW-0732">Signal</keyword>
<feature type="signal peptide" evidence="1">
    <location>
        <begin position="1"/>
        <end position="19"/>
    </location>
</feature>
<dbReference type="EMBL" id="RAPN01000001">
    <property type="protein sequence ID" value="RKD91447.1"/>
    <property type="molecule type" value="Genomic_DNA"/>
</dbReference>
<name>A0A419W7I9_9BACT</name>
<reference evidence="2 3" key="1">
    <citation type="submission" date="2018-09" db="EMBL/GenBank/DDBJ databases">
        <title>Genomic Encyclopedia of Archaeal and Bacterial Type Strains, Phase II (KMG-II): from individual species to whole genera.</title>
        <authorList>
            <person name="Goeker M."/>
        </authorList>
    </citation>
    <scope>NUCLEOTIDE SEQUENCE [LARGE SCALE GENOMIC DNA]</scope>
    <source>
        <strain evidence="2 3">DSM 27148</strain>
    </source>
</reference>
<feature type="chain" id="PRO_5019041795" description="Outer membrane protein with beta-barrel domain" evidence="1">
    <location>
        <begin position="20"/>
        <end position="247"/>
    </location>
</feature>
<dbReference type="AlphaFoldDB" id="A0A419W7I9"/>
<dbReference type="RefSeq" id="WP_147377177.1">
    <property type="nucleotide sequence ID" value="NZ_RAPN01000001.1"/>
</dbReference>
<protein>
    <recommendedName>
        <fullName evidence="4">Outer membrane protein with beta-barrel domain</fullName>
    </recommendedName>
</protein>
<evidence type="ECO:0008006" key="4">
    <source>
        <dbReference type="Google" id="ProtNLM"/>
    </source>
</evidence>
<keyword evidence="3" id="KW-1185">Reference proteome</keyword>
<dbReference type="Proteomes" id="UP000283387">
    <property type="component" value="Unassembled WGS sequence"/>
</dbReference>
<sequence>MKRLTLLMVALLFVGISSAQKVKKDVVYLKNGSVIKGRLVEVDDEKMLVQTSRSTWVFNRSDIDTIATKPLPIANSEYSPNWFAHCSMGVLVGNSDNVKQSPFSADFSANFKLVNDLYAGAGVGVDLLEESYLPVFGNLEYHFRNSGVTPFLCMKAGYMVPLDGHENRQQGGIYYWDYYPYYTQTLENKGGLMLNPSIGIISFVNEHLGFSLAFGYRYSQVTFKGDDNYELETNYNRLSIKLGILFN</sequence>
<gene>
    <name evidence="2" type="ORF">BC643_1802</name>
</gene>
<evidence type="ECO:0000313" key="3">
    <source>
        <dbReference type="Proteomes" id="UP000283387"/>
    </source>
</evidence>
<accession>A0A419W7I9</accession>
<proteinExistence type="predicted"/>
<organism evidence="2 3">
    <name type="scientific">Mangrovibacterium diazotrophicum</name>
    <dbReference type="NCBI Taxonomy" id="1261403"/>
    <lineage>
        <taxon>Bacteria</taxon>
        <taxon>Pseudomonadati</taxon>
        <taxon>Bacteroidota</taxon>
        <taxon>Bacteroidia</taxon>
        <taxon>Marinilabiliales</taxon>
        <taxon>Prolixibacteraceae</taxon>
        <taxon>Mangrovibacterium</taxon>
    </lineage>
</organism>
<evidence type="ECO:0000256" key="1">
    <source>
        <dbReference type="SAM" id="SignalP"/>
    </source>
</evidence>
<evidence type="ECO:0000313" key="2">
    <source>
        <dbReference type="EMBL" id="RKD91447.1"/>
    </source>
</evidence>
<dbReference type="OrthoDB" id="1117860at2"/>